<dbReference type="OrthoDB" id="1309206at2"/>
<evidence type="ECO:0000256" key="5">
    <source>
        <dbReference type="ARBA" id="ARBA00023237"/>
    </source>
</evidence>
<dbReference type="GO" id="GO:0009279">
    <property type="term" value="C:cell outer membrane"/>
    <property type="evidence" value="ECO:0007669"/>
    <property type="project" value="UniProtKB-SubCell"/>
</dbReference>
<keyword evidence="4" id="KW-0472">Membrane</keyword>
<evidence type="ECO:0000256" key="6">
    <source>
        <dbReference type="SAM" id="Coils"/>
    </source>
</evidence>
<gene>
    <name evidence="7" type="ORF">SAMN05660236_5525</name>
</gene>
<comment type="subcellular location">
    <subcellularLocation>
        <location evidence="1">Cell outer membrane</location>
    </subcellularLocation>
</comment>
<name>A0A1T5MIY0_9BACT</name>
<feature type="coiled-coil region" evidence="6">
    <location>
        <begin position="184"/>
        <end position="218"/>
    </location>
</feature>
<protein>
    <submittedName>
        <fullName evidence="7">Outer membrane protein TolC</fullName>
    </submittedName>
</protein>
<dbReference type="SUPFAM" id="SSF56954">
    <property type="entry name" value="Outer membrane efflux proteins (OEP)"/>
    <property type="match status" value="1"/>
</dbReference>
<evidence type="ECO:0000256" key="2">
    <source>
        <dbReference type="ARBA" id="ARBA00022452"/>
    </source>
</evidence>
<dbReference type="Gene3D" id="1.20.1600.10">
    <property type="entry name" value="Outer membrane efflux proteins (OEP)"/>
    <property type="match status" value="1"/>
</dbReference>
<keyword evidence="3" id="KW-0812">Transmembrane</keyword>
<keyword evidence="2" id="KW-1134">Transmembrane beta strand</keyword>
<dbReference type="EMBL" id="FUZU01000004">
    <property type="protein sequence ID" value="SKC87829.1"/>
    <property type="molecule type" value="Genomic_DNA"/>
</dbReference>
<dbReference type="GO" id="GO:0015562">
    <property type="term" value="F:efflux transmembrane transporter activity"/>
    <property type="evidence" value="ECO:0007669"/>
    <property type="project" value="InterPro"/>
</dbReference>
<keyword evidence="8" id="KW-1185">Reference proteome</keyword>
<evidence type="ECO:0000313" key="8">
    <source>
        <dbReference type="Proteomes" id="UP000190961"/>
    </source>
</evidence>
<evidence type="ECO:0000256" key="3">
    <source>
        <dbReference type="ARBA" id="ARBA00022692"/>
    </source>
</evidence>
<organism evidence="7 8">
    <name type="scientific">Ohtaekwangia koreensis</name>
    <dbReference type="NCBI Taxonomy" id="688867"/>
    <lineage>
        <taxon>Bacteria</taxon>
        <taxon>Pseudomonadati</taxon>
        <taxon>Bacteroidota</taxon>
        <taxon>Cytophagia</taxon>
        <taxon>Cytophagales</taxon>
        <taxon>Fulvivirgaceae</taxon>
        <taxon>Ohtaekwangia</taxon>
    </lineage>
</organism>
<keyword evidence="5" id="KW-0998">Cell outer membrane</keyword>
<evidence type="ECO:0000313" key="7">
    <source>
        <dbReference type="EMBL" id="SKC87829.1"/>
    </source>
</evidence>
<dbReference type="RefSeq" id="WP_079689974.1">
    <property type="nucleotide sequence ID" value="NZ_FUZU01000004.1"/>
</dbReference>
<dbReference type="InterPro" id="IPR051906">
    <property type="entry name" value="TolC-like"/>
</dbReference>
<proteinExistence type="predicted"/>
<dbReference type="GO" id="GO:0015288">
    <property type="term" value="F:porin activity"/>
    <property type="evidence" value="ECO:0007669"/>
    <property type="project" value="TreeGrafter"/>
</dbReference>
<sequence>MKRKYSIVDIYRRVITCTQSVLMGIMVCSGGFAIAQQSTVTLEEAIQQTLQKNKNIEAASLDIEYQQQIRRTATDIGKTNVMYMQGQYNSYVKTDNNITISQSIPFPTVFTSQNALDRSLVKGAEFRKAVTENELVYQVRQVYHHLLYLVAREALLEQQDSIYTNFVKATDLRYRTGETRMLEKTTAETQRNEVLNQLAQIQADIQIYQQQLAVLMNSSHPVTIAATELSERKLGLPLDSVSISRNPNMAYLKQLKEIAANEKKVASAKVLPDLSIGYFNQTLIGTPVNASGELATKSDRFQGFQVGLAIPLWFGPQSAKVKAAAIHRQKVQTQFELSQTVMLAQWQQSAQEYIKNKSSVNFYQGAALANAALILKQSDIAFKNGEIDYTEYWLAVRNAMQIRENYLNSLNNLNQSVIHLEFLAGIQ</sequence>
<accession>A0A1T5MIY0</accession>
<dbReference type="PANTHER" id="PTHR30026">
    <property type="entry name" value="OUTER MEMBRANE PROTEIN TOLC"/>
    <property type="match status" value="1"/>
</dbReference>
<evidence type="ECO:0000256" key="4">
    <source>
        <dbReference type="ARBA" id="ARBA00023136"/>
    </source>
</evidence>
<dbReference type="PANTHER" id="PTHR30026:SF20">
    <property type="entry name" value="OUTER MEMBRANE PROTEIN TOLC"/>
    <property type="match status" value="1"/>
</dbReference>
<dbReference type="AlphaFoldDB" id="A0A1T5MIY0"/>
<dbReference type="Proteomes" id="UP000190961">
    <property type="component" value="Unassembled WGS sequence"/>
</dbReference>
<dbReference type="STRING" id="688867.SAMN05660236_5525"/>
<keyword evidence="6" id="KW-0175">Coiled coil</keyword>
<reference evidence="7 8" key="1">
    <citation type="submission" date="2017-02" db="EMBL/GenBank/DDBJ databases">
        <authorList>
            <person name="Peterson S.W."/>
        </authorList>
    </citation>
    <scope>NUCLEOTIDE SEQUENCE [LARGE SCALE GENOMIC DNA]</scope>
    <source>
        <strain evidence="7 8">DSM 25262</strain>
    </source>
</reference>
<dbReference type="GO" id="GO:1990281">
    <property type="term" value="C:efflux pump complex"/>
    <property type="evidence" value="ECO:0007669"/>
    <property type="project" value="TreeGrafter"/>
</dbReference>
<evidence type="ECO:0000256" key="1">
    <source>
        <dbReference type="ARBA" id="ARBA00004442"/>
    </source>
</evidence>